<keyword evidence="4" id="KW-1185">Reference proteome</keyword>
<evidence type="ECO:0000313" key="4">
    <source>
        <dbReference type="Proteomes" id="UP000247702"/>
    </source>
</evidence>
<feature type="transmembrane region" description="Helical" evidence="1">
    <location>
        <begin position="458"/>
        <end position="478"/>
    </location>
</feature>
<reference evidence="3 4" key="1">
    <citation type="submission" date="2017-11" db="EMBL/GenBank/DDBJ databases">
        <title>The genome of Rhizophagus clarus HR1 reveals common genetic basis of auxotrophy among arbuscular mycorrhizal fungi.</title>
        <authorList>
            <person name="Kobayashi Y."/>
        </authorList>
    </citation>
    <scope>NUCLEOTIDE SEQUENCE [LARGE SCALE GENOMIC DNA]</scope>
    <source>
        <strain evidence="3 4">HR1</strain>
    </source>
</reference>
<name>A0A2Z6QKF8_9GLOM</name>
<dbReference type="EMBL" id="BEXD01000302">
    <property type="protein sequence ID" value="GBB86279.1"/>
    <property type="molecule type" value="Genomic_DNA"/>
</dbReference>
<feature type="transmembrane region" description="Helical" evidence="1">
    <location>
        <begin position="415"/>
        <end position="438"/>
    </location>
</feature>
<evidence type="ECO:0000256" key="1">
    <source>
        <dbReference type="SAM" id="Phobius"/>
    </source>
</evidence>
<evidence type="ECO:0000313" key="3">
    <source>
        <dbReference type="EMBL" id="GBB86279.1"/>
    </source>
</evidence>
<keyword evidence="1" id="KW-1133">Transmembrane helix</keyword>
<protein>
    <recommendedName>
        <fullName evidence="5">G-protein coupled receptors family 3 profile domain-containing protein</fullName>
    </recommendedName>
</protein>
<dbReference type="AlphaFoldDB" id="A0A2Z6QKF8"/>
<proteinExistence type="predicted"/>
<accession>A0A2Z6QKF8</accession>
<feature type="chain" id="PRO_5016454495" description="G-protein coupled receptors family 3 profile domain-containing protein" evidence="2">
    <location>
        <begin position="22"/>
        <end position="615"/>
    </location>
</feature>
<comment type="caution">
    <text evidence="3">The sequence shown here is derived from an EMBL/GenBank/DDBJ whole genome shotgun (WGS) entry which is preliminary data.</text>
</comment>
<organism evidence="3 4">
    <name type="scientific">Rhizophagus clarus</name>
    <dbReference type="NCBI Taxonomy" id="94130"/>
    <lineage>
        <taxon>Eukaryota</taxon>
        <taxon>Fungi</taxon>
        <taxon>Fungi incertae sedis</taxon>
        <taxon>Mucoromycota</taxon>
        <taxon>Glomeromycotina</taxon>
        <taxon>Glomeromycetes</taxon>
        <taxon>Glomerales</taxon>
        <taxon>Glomeraceae</taxon>
        <taxon>Rhizophagus</taxon>
    </lineage>
</organism>
<feature type="transmembrane region" description="Helical" evidence="1">
    <location>
        <begin position="490"/>
        <end position="508"/>
    </location>
</feature>
<evidence type="ECO:0008006" key="5">
    <source>
        <dbReference type="Google" id="ProtNLM"/>
    </source>
</evidence>
<sequence length="615" mass="70388">MRYTVFFLLLILSLLVNKSYSTLKLYDNFNNELASFYNVDLPNIENISYAEIKGKLFIASFDDDNDPCKISVIPGNIDILFVPFLQALKLGCSSYENVLLSNSWVNTPSQNFTKYSNDPKFIPRASIIELSRTLFPSPINSTPNQINLIKKDNDLKRFNFISKIFKEFGIIKDKIKKHIQKVSKRIEEFITCQKRDLTSYAPKIIIFSSSHDGIPGIREQYNGDINVLKTSTLSLTLINIEDSDKLIKIANEITYVEISTEQGPWIDFLHSDPWQTFSIIMGVLYFLIIMIVMFLFPRTYMNLGCAFFNPKFWIYPGIGIICSCKYYNIKLLSINYQSPNDTSFSSLQIGSFVILEIDPGDIEQDKLSLITRELLCEVRSFLLTISYILLHMSWKTVSKKICKEKRSSSFPIIHTIYKIIQPISALTFIVCFVLRAVYEIKLKLMPINLLRIAYIMEAVALGLIGLGLFLFGNFTVLALKKLQRTEKNNYSKILFMTFFMVISVVFYIGSKYFTFLELTVENFKLEQFSNNIMTVFCCLTMTFVLEDKLIGHYLPSNRDDNLNPPESHNLIALTTITSSDIPSQPLPQSPLTDTTLITETTLVAAINDPEVNTNV</sequence>
<evidence type="ECO:0000256" key="2">
    <source>
        <dbReference type="SAM" id="SignalP"/>
    </source>
</evidence>
<gene>
    <name evidence="3" type="ORF">RclHR1_01270025</name>
</gene>
<keyword evidence="1" id="KW-0812">Transmembrane</keyword>
<feature type="signal peptide" evidence="2">
    <location>
        <begin position="1"/>
        <end position="21"/>
    </location>
</feature>
<feature type="transmembrane region" description="Helical" evidence="1">
    <location>
        <begin position="277"/>
        <end position="300"/>
    </location>
</feature>
<keyword evidence="1" id="KW-0472">Membrane</keyword>
<dbReference type="Proteomes" id="UP000247702">
    <property type="component" value="Unassembled WGS sequence"/>
</dbReference>
<keyword evidence="2" id="KW-0732">Signal</keyword>